<evidence type="ECO:0000256" key="3">
    <source>
        <dbReference type="ARBA" id="ARBA00022801"/>
    </source>
</evidence>
<evidence type="ECO:0000256" key="2">
    <source>
        <dbReference type="ARBA" id="ARBA00022729"/>
    </source>
</evidence>
<dbReference type="InterPro" id="IPR006710">
    <property type="entry name" value="Glyco_hydro_43"/>
</dbReference>
<keyword evidence="3 6" id="KW-0378">Hydrolase</keyword>
<accession>A0AAW0G145</accession>
<organism evidence="8 9">
    <name type="scientific">Cerrena zonata</name>
    <dbReference type="NCBI Taxonomy" id="2478898"/>
    <lineage>
        <taxon>Eukaryota</taxon>
        <taxon>Fungi</taxon>
        <taxon>Dikarya</taxon>
        <taxon>Basidiomycota</taxon>
        <taxon>Agaricomycotina</taxon>
        <taxon>Agaricomycetes</taxon>
        <taxon>Polyporales</taxon>
        <taxon>Cerrenaceae</taxon>
        <taxon>Cerrena</taxon>
    </lineage>
</organism>
<dbReference type="GO" id="GO:0005975">
    <property type="term" value="P:carbohydrate metabolic process"/>
    <property type="evidence" value="ECO:0007669"/>
    <property type="project" value="InterPro"/>
</dbReference>
<dbReference type="Gene3D" id="2.115.10.20">
    <property type="entry name" value="Glycosyl hydrolase domain, family 43"/>
    <property type="match status" value="1"/>
</dbReference>
<dbReference type="InterPro" id="IPR023296">
    <property type="entry name" value="Glyco_hydro_beta-prop_sf"/>
</dbReference>
<keyword evidence="2 7" id="KW-0732">Signal</keyword>
<dbReference type="PANTHER" id="PTHR43817">
    <property type="entry name" value="GLYCOSYL HYDROLASE"/>
    <property type="match status" value="1"/>
</dbReference>
<comment type="caution">
    <text evidence="8">The sequence shown here is derived from an EMBL/GenBank/DDBJ whole genome shotgun (WGS) entry which is preliminary data.</text>
</comment>
<evidence type="ECO:0000256" key="4">
    <source>
        <dbReference type="ARBA" id="ARBA00023295"/>
    </source>
</evidence>
<protein>
    <recommendedName>
        <fullName evidence="10">Glycoside hydrolase family 43 protein</fullName>
    </recommendedName>
</protein>
<evidence type="ECO:0000313" key="8">
    <source>
        <dbReference type="EMBL" id="KAK7683277.1"/>
    </source>
</evidence>
<evidence type="ECO:0000256" key="1">
    <source>
        <dbReference type="ARBA" id="ARBA00009865"/>
    </source>
</evidence>
<feature type="signal peptide" evidence="7">
    <location>
        <begin position="1"/>
        <end position="29"/>
    </location>
</feature>
<sequence>MSLEVRVSRYNTMHLIVIILSFVVSAVSAATYSDVTVAEDLYSRATTFTNPIKLKDGSDPFMVYHEGYYYLTTTTWTNIQITRATTINGLKTATPKVVWTDTTASRCCNVWAPEIHYVSGSWYIYYSAGTANTFDNQHLHVLKGSSNIIWDSTWTYASRITIPNRDVWSIDGTLLVHSTGTYIVYSSWDGSNQCLWIAKLTNPTTVGNAVKISTPTFDWEKVGANVNEGPAFMYNGGRTFMTYSASNCAGTGYKLGLIELVGSDPLNPSSWIKTSTPVFQTANGNDQPGHNGFFLSPSGSIYMVYHANSVSPGTCDGARYTNVQPVYFHSNGSPNFGDPRALSDNIPEPS</sequence>
<evidence type="ECO:0000256" key="6">
    <source>
        <dbReference type="RuleBase" id="RU361187"/>
    </source>
</evidence>
<keyword evidence="4 6" id="KW-0326">Glycosidase</keyword>
<dbReference type="Proteomes" id="UP001385951">
    <property type="component" value="Unassembled WGS sequence"/>
</dbReference>
<dbReference type="Pfam" id="PF04616">
    <property type="entry name" value="Glyco_hydro_43"/>
    <property type="match status" value="1"/>
</dbReference>
<evidence type="ECO:0008006" key="10">
    <source>
        <dbReference type="Google" id="ProtNLM"/>
    </source>
</evidence>
<proteinExistence type="inferred from homology"/>
<keyword evidence="9" id="KW-1185">Reference proteome</keyword>
<dbReference type="AlphaFoldDB" id="A0AAW0G145"/>
<evidence type="ECO:0000256" key="7">
    <source>
        <dbReference type="SAM" id="SignalP"/>
    </source>
</evidence>
<gene>
    <name evidence="8" type="ORF">QCA50_013539</name>
</gene>
<dbReference type="EMBL" id="JASBNA010000031">
    <property type="protein sequence ID" value="KAK7683277.1"/>
    <property type="molecule type" value="Genomic_DNA"/>
</dbReference>
<dbReference type="GO" id="GO:0004553">
    <property type="term" value="F:hydrolase activity, hydrolyzing O-glycosyl compounds"/>
    <property type="evidence" value="ECO:0007669"/>
    <property type="project" value="InterPro"/>
</dbReference>
<feature type="chain" id="PRO_5043665040" description="Glycoside hydrolase family 43 protein" evidence="7">
    <location>
        <begin position="30"/>
        <end position="350"/>
    </location>
</feature>
<dbReference type="CDD" id="cd18820">
    <property type="entry name" value="GH43_LbAraf43-like"/>
    <property type="match status" value="1"/>
</dbReference>
<dbReference type="SUPFAM" id="SSF75005">
    <property type="entry name" value="Arabinanase/levansucrase/invertase"/>
    <property type="match status" value="1"/>
</dbReference>
<reference evidence="8 9" key="1">
    <citation type="submission" date="2022-09" db="EMBL/GenBank/DDBJ databases">
        <authorList>
            <person name="Palmer J.M."/>
        </authorList>
    </citation>
    <scope>NUCLEOTIDE SEQUENCE [LARGE SCALE GENOMIC DNA]</scope>
    <source>
        <strain evidence="8 9">DSM 7382</strain>
    </source>
</reference>
<evidence type="ECO:0000313" key="9">
    <source>
        <dbReference type="Proteomes" id="UP001385951"/>
    </source>
</evidence>
<name>A0AAW0G145_9APHY</name>
<evidence type="ECO:0000256" key="5">
    <source>
        <dbReference type="PIRSR" id="PIRSR606710-2"/>
    </source>
</evidence>
<dbReference type="PANTHER" id="PTHR43817:SF1">
    <property type="entry name" value="HYDROLASE, FAMILY 43, PUTATIVE (AFU_ORTHOLOGUE AFUA_3G01660)-RELATED"/>
    <property type="match status" value="1"/>
</dbReference>
<comment type="similarity">
    <text evidence="1 6">Belongs to the glycosyl hydrolase 43 family.</text>
</comment>
<feature type="site" description="Important for catalytic activity, responsible for pKa modulation of the active site Glu and correct orientation of both the proton donor and substrate" evidence="5">
    <location>
        <position position="171"/>
    </location>
</feature>